<feature type="region of interest" description="Disordered" evidence="1">
    <location>
        <begin position="257"/>
        <end position="295"/>
    </location>
</feature>
<feature type="compositionally biased region" description="Basic and acidic residues" evidence="1">
    <location>
        <begin position="119"/>
        <end position="131"/>
    </location>
</feature>
<dbReference type="Proteomes" id="UP000728185">
    <property type="component" value="Unassembled WGS sequence"/>
</dbReference>
<reference evidence="2" key="1">
    <citation type="submission" date="2019-05" db="EMBL/GenBank/DDBJ databases">
        <title>Annotation for the trematode Fasciolopsis buski.</title>
        <authorList>
            <person name="Choi Y.-J."/>
        </authorList>
    </citation>
    <scope>NUCLEOTIDE SEQUENCE</scope>
    <source>
        <strain evidence="2">HT</strain>
        <tissue evidence="2">Whole worm</tissue>
    </source>
</reference>
<protein>
    <submittedName>
        <fullName evidence="2">Uncharacterized protein</fullName>
    </submittedName>
</protein>
<keyword evidence="3" id="KW-1185">Reference proteome</keyword>
<dbReference type="EMBL" id="LUCM01008817">
    <property type="protein sequence ID" value="KAA0187878.1"/>
    <property type="molecule type" value="Genomic_DNA"/>
</dbReference>
<feature type="non-terminal residue" evidence="2">
    <location>
        <position position="1"/>
    </location>
</feature>
<sequence length="330" mass="36159">KAKPVLQVIKHPNTIESRPTRSSSRDGRAVPSLKESSKTERSRAGRKLHSTDKNEQLTVTAAVKSKRVVTRRTRKTEPPNSQDPYAFDFFACSDDEKENIDPKGKARGKIRPTLKVSKSHPEEIQKPEKTKPFSSKHVTPIFASPVAPLTGRASVQFGTIKRINSPISPRHPSAGPSLAELERRKSASATILLALPSIKRITHDSSVFSASSLTPTHLLSASTPTNQVHLNSAAACKATVSGPNVLLLPLEMTSPDPHIVASELDHPPDNEKLPPEKSTQSSVTSSSHSLSEDKRDRSSEGKCTVAFRFLSTSVSCRFMLSYYLLFLKNR</sequence>
<dbReference type="AlphaFoldDB" id="A0A8E0RMI5"/>
<feature type="region of interest" description="Disordered" evidence="1">
    <location>
        <begin position="115"/>
        <end position="135"/>
    </location>
</feature>
<accession>A0A8E0RMI5</accession>
<organism evidence="2 3">
    <name type="scientific">Fasciolopsis buskii</name>
    <dbReference type="NCBI Taxonomy" id="27845"/>
    <lineage>
        <taxon>Eukaryota</taxon>
        <taxon>Metazoa</taxon>
        <taxon>Spiralia</taxon>
        <taxon>Lophotrochozoa</taxon>
        <taxon>Platyhelminthes</taxon>
        <taxon>Trematoda</taxon>
        <taxon>Digenea</taxon>
        <taxon>Plagiorchiida</taxon>
        <taxon>Echinostomata</taxon>
        <taxon>Echinostomatoidea</taxon>
        <taxon>Fasciolidae</taxon>
        <taxon>Fasciolopsis</taxon>
    </lineage>
</organism>
<name>A0A8E0RMI5_9TREM</name>
<feature type="region of interest" description="Disordered" evidence="1">
    <location>
        <begin position="1"/>
        <end position="87"/>
    </location>
</feature>
<evidence type="ECO:0000256" key="1">
    <source>
        <dbReference type="SAM" id="MobiDB-lite"/>
    </source>
</evidence>
<feature type="compositionally biased region" description="Low complexity" evidence="1">
    <location>
        <begin position="278"/>
        <end position="289"/>
    </location>
</feature>
<proteinExistence type="predicted"/>
<dbReference type="OrthoDB" id="10599522at2759"/>
<evidence type="ECO:0000313" key="2">
    <source>
        <dbReference type="EMBL" id="KAA0187878.1"/>
    </source>
</evidence>
<evidence type="ECO:0000313" key="3">
    <source>
        <dbReference type="Proteomes" id="UP000728185"/>
    </source>
</evidence>
<comment type="caution">
    <text evidence="2">The sequence shown here is derived from an EMBL/GenBank/DDBJ whole genome shotgun (WGS) entry which is preliminary data.</text>
</comment>
<feature type="compositionally biased region" description="Basic and acidic residues" evidence="1">
    <location>
        <begin position="263"/>
        <end position="275"/>
    </location>
</feature>
<gene>
    <name evidence="2" type="ORF">FBUS_05639</name>
</gene>
<feature type="compositionally biased region" description="Basic and acidic residues" evidence="1">
    <location>
        <begin position="35"/>
        <end position="55"/>
    </location>
</feature>
<feature type="compositionally biased region" description="Basic residues" evidence="1">
    <location>
        <begin position="64"/>
        <end position="74"/>
    </location>
</feature>